<dbReference type="OrthoDB" id="9794717at2"/>
<proteinExistence type="inferred from homology"/>
<dbReference type="SUPFAM" id="SSF56235">
    <property type="entry name" value="N-terminal nucleophile aminohydrolases (Ntn hydrolases)"/>
    <property type="match status" value="1"/>
</dbReference>
<dbReference type="InterPro" id="IPR052193">
    <property type="entry name" value="Peptidase_C59"/>
</dbReference>
<dbReference type="PANTHER" id="PTHR35527:SF2">
    <property type="entry name" value="HYDROLASE"/>
    <property type="match status" value="1"/>
</dbReference>
<accession>A0A228IIT7</accession>
<dbReference type="InterPro" id="IPR029055">
    <property type="entry name" value="Ntn_hydrolases_N"/>
</dbReference>
<sequence length="336" mass="36874">MCTSFVIRTVDEHVVYGRTMEFAEDLGSVPIVIEAGKTLYASPPLGKQGKSWTTKYKAIGMNGLKMPILVDGINEAGLAGGMLYFPEFAEYPALTPENTARALAPWDFLTWALTGFDSVSDVKQALDGIVVADIPHPAFDGAPPLHYTLHDASGASLVVEPVGGELRVHDNPLGVMTNSPPFDWHCTNLHNYLNLSRVTPSSRTLSLSRDAKHVKLKAYGQGYGMLGLPGDITPASRFVRAVGYATYAENPHSGADAIRLAEHIINTFDIPKGWIKEEVDHDQPVYEYTQWTTIADLEARKYYFRTYDDTVMRVIDLATSKVSTVASPTHVELTTV</sequence>
<organism evidence="4 5">
    <name type="scientific">Burkholderia aenigmatica</name>
    <dbReference type="NCBI Taxonomy" id="2015348"/>
    <lineage>
        <taxon>Bacteria</taxon>
        <taxon>Pseudomonadati</taxon>
        <taxon>Pseudomonadota</taxon>
        <taxon>Betaproteobacteria</taxon>
        <taxon>Burkholderiales</taxon>
        <taxon>Burkholderiaceae</taxon>
        <taxon>Burkholderia</taxon>
        <taxon>Burkholderia cepacia complex</taxon>
    </lineage>
</organism>
<evidence type="ECO:0000256" key="2">
    <source>
        <dbReference type="ARBA" id="ARBA00022801"/>
    </source>
</evidence>
<dbReference type="PANTHER" id="PTHR35527">
    <property type="entry name" value="CHOLOYLGLYCINE HYDROLASE"/>
    <property type="match status" value="1"/>
</dbReference>
<evidence type="ECO:0000313" key="4">
    <source>
        <dbReference type="EMBL" id="OXI42340.1"/>
    </source>
</evidence>
<gene>
    <name evidence="4" type="ORF">CFB84_24285</name>
</gene>
<dbReference type="EMBL" id="NKFA01000008">
    <property type="protein sequence ID" value="OXI42340.1"/>
    <property type="molecule type" value="Genomic_DNA"/>
</dbReference>
<reference evidence="5" key="1">
    <citation type="submission" date="2017-06" db="EMBL/GenBank/DDBJ databases">
        <authorList>
            <person name="LiPuma J."/>
            <person name="Spilker T."/>
        </authorList>
    </citation>
    <scope>NUCLEOTIDE SEQUENCE [LARGE SCALE GENOMIC DNA]</scope>
    <source>
        <strain evidence="5">AU17325</strain>
    </source>
</reference>
<reference evidence="4 5" key="2">
    <citation type="submission" date="2017-08" db="EMBL/GenBank/DDBJ databases">
        <title>WGS of novel Burkholderia cepaca complex species.</title>
        <authorList>
            <person name="Lipuma J."/>
            <person name="Spilker T."/>
        </authorList>
    </citation>
    <scope>NUCLEOTIDE SEQUENCE [LARGE SCALE GENOMIC DNA]</scope>
    <source>
        <strain evidence="4 5">AU17325</strain>
    </source>
</reference>
<evidence type="ECO:0000256" key="1">
    <source>
        <dbReference type="ARBA" id="ARBA00006625"/>
    </source>
</evidence>
<evidence type="ECO:0000313" key="5">
    <source>
        <dbReference type="Proteomes" id="UP000214600"/>
    </source>
</evidence>
<keyword evidence="2 4" id="KW-0378">Hydrolase</keyword>
<dbReference type="GO" id="GO:0016787">
    <property type="term" value="F:hydrolase activity"/>
    <property type="evidence" value="ECO:0007669"/>
    <property type="project" value="UniProtKB-KW"/>
</dbReference>
<dbReference type="AlphaFoldDB" id="A0A228IIT7"/>
<dbReference type="CDD" id="cd00542">
    <property type="entry name" value="Ntn_PVA"/>
    <property type="match status" value="1"/>
</dbReference>
<dbReference type="Gene3D" id="3.60.60.10">
    <property type="entry name" value="Penicillin V Acylase, Chain A"/>
    <property type="match status" value="1"/>
</dbReference>
<dbReference type="Proteomes" id="UP000214600">
    <property type="component" value="Unassembled WGS sequence"/>
</dbReference>
<comment type="similarity">
    <text evidence="1">Belongs to the peptidase C59 family.</text>
</comment>
<evidence type="ECO:0000259" key="3">
    <source>
        <dbReference type="Pfam" id="PF02275"/>
    </source>
</evidence>
<protein>
    <submittedName>
        <fullName evidence="4">Choloylglycine hydrolase</fullName>
    </submittedName>
</protein>
<dbReference type="RefSeq" id="WP_089452315.1">
    <property type="nucleotide sequence ID" value="NZ_CP184469.1"/>
</dbReference>
<name>A0A228IIT7_9BURK</name>
<dbReference type="InterPro" id="IPR029132">
    <property type="entry name" value="CBAH/NAAA_C"/>
</dbReference>
<comment type="caution">
    <text evidence="4">The sequence shown here is derived from an EMBL/GenBank/DDBJ whole genome shotgun (WGS) entry which is preliminary data.</text>
</comment>
<feature type="domain" description="Choloylglycine hydrolase/NAAA C-terminal" evidence="3">
    <location>
        <begin position="2"/>
        <end position="322"/>
    </location>
</feature>
<dbReference type="Pfam" id="PF02275">
    <property type="entry name" value="CBAH"/>
    <property type="match status" value="1"/>
</dbReference>
<dbReference type="GeneID" id="99661245"/>